<keyword evidence="1" id="KW-1133">Transmembrane helix</keyword>
<sequence>MPRTAVRTRPGVLDIREGLHAGAGSQTSSQITPRSDAVAVVADDRGGMDSTRIRRAAVAAALVSFVFFGVKDLVMAAAGGVGRTWWENPPFYIAFVLALVSLVLTGLVACRGRTWIARLGLVLVMLLFCAAAAGVGVLVVGVVQPADPGWIWGELNLFMLPLSALALALVLPRWPVAQLPGRAGTGRGAAGTLGV</sequence>
<protein>
    <submittedName>
        <fullName evidence="2">Uncharacterized protein</fullName>
    </submittedName>
</protein>
<feature type="transmembrane region" description="Helical" evidence="1">
    <location>
        <begin position="149"/>
        <end position="171"/>
    </location>
</feature>
<accession>A0A345NM40</accession>
<keyword evidence="3" id="KW-1185">Reference proteome</keyword>
<name>A0A345NM40_9MICO</name>
<feature type="transmembrane region" description="Helical" evidence="1">
    <location>
        <begin position="56"/>
        <end position="79"/>
    </location>
</feature>
<feature type="transmembrane region" description="Helical" evidence="1">
    <location>
        <begin position="91"/>
        <end position="109"/>
    </location>
</feature>
<evidence type="ECO:0000313" key="2">
    <source>
        <dbReference type="EMBL" id="AXH96098.1"/>
    </source>
</evidence>
<gene>
    <name evidence="2" type="ORF">DV701_08115</name>
</gene>
<dbReference type="Proteomes" id="UP000253790">
    <property type="component" value="Chromosome"/>
</dbReference>
<dbReference type="EMBL" id="CP031229">
    <property type="protein sequence ID" value="AXH96098.1"/>
    <property type="molecule type" value="Genomic_DNA"/>
</dbReference>
<dbReference type="KEGG" id="orn:DV701_08115"/>
<keyword evidence="1" id="KW-0472">Membrane</keyword>
<reference evidence="2 3" key="1">
    <citation type="submission" date="2018-07" db="EMBL/GenBank/DDBJ databases">
        <title>Complete genome sequencing of Ornithinimicrobium sp. AMA3305.</title>
        <authorList>
            <person name="Bae J.-W."/>
        </authorList>
    </citation>
    <scope>NUCLEOTIDE SEQUENCE [LARGE SCALE GENOMIC DNA]</scope>
    <source>
        <strain evidence="2 3">AMA3305</strain>
    </source>
</reference>
<organism evidence="2 3">
    <name type="scientific">Ornithinimicrobium avium</name>
    <dbReference type="NCBI Taxonomy" id="2283195"/>
    <lineage>
        <taxon>Bacteria</taxon>
        <taxon>Bacillati</taxon>
        <taxon>Actinomycetota</taxon>
        <taxon>Actinomycetes</taxon>
        <taxon>Micrococcales</taxon>
        <taxon>Ornithinimicrobiaceae</taxon>
        <taxon>Ornithinimicrobium</taxon>
    </lineage>
</organism>
<proteinExistence type="predicted"/>
<keyword evidence="1" id="KW-0812">Transmembrane</keyword>
<evidence type="ECO:0000256" key="1">
    <source>
        <dbReference type="SAM" id="Phobius"/>
    </source>
</evidence>
<feature type="transmembrane region" description="Helical" evidence="1">
    <location>
        <begin position="121"/>
        <end position="143"/>
    </location>
</feature>
<evidence type="ECO:0000313" key="3">
    <source>
        <dbReference type="Proteomes" id="UP000253790"/>
    </source>
</evidence>
<dbReference type="AlphaFoldDB" id="A0A345NM40"/>